<dbReference type="AlphaFoldDB" id="A0A212J9E8"/>
<accession>A0A212J9E8</accession>
<organism evidence="1">
    <name type="scientific">uncultured Desulfovibrio sp</name>
    <dbReference type="NCBI Taxonomy" id="167968"/>
    <lineage>
        <taxon>Bacteria</taxon>
        <taxon>Pseudomonadati</taxon>
        <taxon>Thermodesulfobacteriota</taxon>
        <taxon>Desulfovibrionia</taxon>
        <taxon>Desulfovibrionales</taxon>
        <taxon>Desulfovibrionaceae</taxon>
        <taxon>Desulfovibrio</taxon>
        <taxon>environmental samples</taxon>
    </lineage>
</organism>
<dbReference type="Pfam" id="PF03237">
    <property type="entry name" value="Terminase_6N"/>
    <property type="match status" value="1"/>
</dbReference>
<evidence type="ECO:0000313" key="1">
    <source>
        <dbReference type="EMBL" id="SBV96051.1"/>
    </source>
</evidence>
<dbReference type="InterPro" id="IPR027417">
    <property type="entry name" value="P-loop_NTPase"/>
</dbReference>
<gene>
    <name evidence="1" type="ORF">KM92DES2_10741</name>
</gene>
<sequence length="458" mass="50814">MSQPAPHVIPYCPRPLQWRFHEERTRFCVLLCHRRFGKTVAAVNDLVRQALRVGRHDWRAAYAAPFLGQAKAVAWDYCKQFAGAVPGTRFLESELVCVLPTGGRIRLLGTENAQALRGLYLDDLVLDEPADMPREVWTQVLRPMLADRQGRALFCGTPQGTDNLLYDVWQQAGADEEGIWSRFRFPASETGYLPQQELAAARRGMDEAEYLQEFECSFAAAVRGAYYAPLLDAAEREGRIRPLPHAPELPVHTAWDLGMDDATAIWFFQVEPSGCWRILDYYEASGEGLAHYAQVLAAKARPAETAEATAPNLPDGTIGGRGFVYGTHIAPHDIRVRELGTGLSRWESAAQLGIRFTLAPALSLADGIDALRRQLPRFWFDAAACAHGVKALRAYRRRWKAGSAQGLQAPQAGSGPLHDWASHAADALRYAVTGFRPQQETASGARRARTDYDFFGGH</sequence>
<name>A0A212J9E8_9BACT</name>
<dbReference type="EMBL" id="FLUP01000001">
    <property type="protein sequence ID" value="SBV96051.1"/>
    <property type="molecule type" value="Genomic_DNA"/>
</dbReference>
<dbReference type="Gene3D" id="3.30.420.280">
    <property type="match status" value="1"/>
</dbReference>
<protein>
    <submittedName>
        <fullName evidence="1">Uncharacterized protein</fullName>
    </submittedName>
</protein>
<dbReference type="Gene3D" id="3.40.50.300">
    <property type="entry name" value="P-loop containing nucleotide triphosphate hydrolases"/>
    <property type="match status" value="1"/>
</dbReference>
<reference evidence="1" key="1">
    <citation type="submission" date="2016-04" db="EMBL/GenBank/DDBJ databases">
        <authorList>
            <person name="Evans L.H."/>
            <person name="Alamgir A."/>
            <person name="Owens N."/>
            <person name="Weber N.D."/>
            <person name="Virtaneva K."/>
            <person name="Barbian K."/>
            <person name="Babar A."/>
            <person name="Rosenke K."/>
        </authorList>
    </citation>
    <scope>NUCLEOTIDE SEQUENCE</scope>
    <source>
        <strain evidence="1">92-2</strain>
    </source>
</reference>
<dbReference type="RefSeq" id="WP_227118738.1">
    <property type="nucleotide sequence ID" value="NZ_LT598928.1"/>
</dbReference>
<proteinExistence type="predicted"/>